<dbReference type="Proteomes" id="UP000625316">
    <property type="component" value="Unassembled WGS sequence"/>
</dbReference>
<comment type="caution">
    <text evidence="1">The sequence shown here is derived from an EMBL/GenBank/DDBJ whole genome shotgun (WGS) entry which is preliminary data.</text>
</comment>
<organism evidence="1 2">
    <name type="scientific">Romeriopsis navalis LEGE 11480</name>
    <dbReference type="NCBI Taxonomy" id="2777977"/>
    <lineage>
        <taxon>Bacteria</taxon>
        <taxon>Bacillati</taxon>
        <taxon>Cyanobacteriota</taxon>
        <taxon>Cyanophyceae</taxon>
        <taxon>Leptolyngbyales</taxon>
        <taxon>Leptolyngbyaceae</taxon>
        <taxon>Romeriopsis</taxon>
        <taxon>Romeriopsis navalis</taxon>
    </lineage>
</organism>
<evidence type="ECO:0000313" key="2">
    <source>
        <dbReference type="Proteomes" id="UP000625316"/>
    </source>
</evidence>
<dbReference type="RefSeq" id="WP_264326694.1">
    <property type="nucleotide sequence ID" value="NZ_JADEXQ010000078.1"/>
</dbReference>
<proteinExistence type="predicted"/>
<name>A0A928VSS2_9CYAN</name>
<keyword evidence="2" id="KW-1185">Reference proteome</keyword>
<dbReference type="EMBL" id="JADEXQ010000078">
    <property type="protein sequence ID" value="MBE9031867.1"/>
    <property type="molecule type" value="Genomic_DNA"/>
</dbReference>
<dbReference type="AlphaFoldDB" id="A0A928VSS2"/>
<accession>A0A928VSS2</accession>
<gene>
    <name evidence="1" type="ORF">IQ266_19210</name>
</gene>
<sequence>MSSKYNFPNAQKVQIFEQVDTYIENDYSTDPEIKAALADLQTLLTVLQTQHPNITTEAQALEIIDAEFTEIKRNPTHKLTTLRQQILNPERHLQAIKATAEEVAKHYLEESVWSKAGITYINKLSETPNQGQ</sequence>
<reference evidence="1" key="1">
    <citation type="submission" date="2020-10" db="EMBL/GenBank/DDBJ databases">
        <authorList>
            <person name="Castelo-Branco R."/>
            <person name="Eusebio N."/>
            <person name="Adriana R."/>
            <person name="Vieira A."/>
            <person name="Brugerolle De Fraissinette N."/>
            <person name="Rezende De Castro R."/>
            <person name="Schneider M.P."/>
            <person name="Vasconcelos V."/>
            <person name="Leao P.N."/>
        </authorList>
    </citation>
    <scope>NUCLEOTIDE SEQUENCE</scope>
    <source>
        <strain evidence="1">LEGE 11480</strain>
    </source>
</reference>
<protein>
    <submittedName>
        <fullName evidence="1">Uncharacterized protein</fullName>
    </submittedName>
</protein>
<evidence type="ECO:0000313" key="1">
    <source>
        <dbReference type="EMBL" id="MBE9031867.1"/>
    </source>
</evidence>